<dbReference type="SUPFAM" id="SSF55681">
    <property type="entry name" value="Class II aaRS and biotin synthetases"/>
    <property type="match status" value="1"/>
</dbReference>
<dbReference type="Gene3D" id="2.30.30.100">
    <property type="match status" value="1"/>
</dbReference>
<dbReference type="PROSITE" id="PS51733">
    <property type="entry name" value="BPL_LPL_CATALYTIC"/>
    <property type="match status" value="1"/>
</dbReference>
<feature type="domain" description="BPL/LPL catalytic" evidence="4">
    <location>
        <begin position="19"/>
        <end position="201"/>
    </location>
</feature>
<evidence type="ECO:0000259" key="4">
    <source>
        <dbReference type="PROSITE" id="PS51733"/>
    </source>
</evidence>
<dbReference type="Pfam" id="PF02237">
    <property type="entry name" value="BPL_C"/>
    <property type="match status" value="1"/>
</dbReference>
<sequence length="271" mass="27958">MNTEPSRPALDIAELRASAVEPAGRWRLIDVVTQTGSTNADLLARASAGEDIRGAVLAAEFQNAGRGRHGRVWSAPARSQISVSVGIDAAAVPPSGWGWLPLATGVAVVDAVAEVTGVQAGLKWPNDVLVPGGKLGGILAEVAAPAQVIVVGLGLNVTLTEAEAPDPAARSLAMLGVPDVDRNQLLSTILGHLASRIDSWRAANGADKALAADYRRRSVTLGSDVRAILPGDKQVIGVARDVDQLGRLLIDTADERVTVAAGDVTHLRPAG</sequence>
<evidence type="ECO:0000256" key="1">
    <source>
        <dbReference type="ARBA" id="ARBA00022598"/>
    </source>
</evidence>
<protein>
    <recommendedName>
        <fullName evidence="3">biotin--[biotin carboxyl-carrier protein] ligase</fullName>
        <ecNumber evidence="3">6.3.4.15</ecNumber>
    </recommendedName>
</protein>
<keyword evidence="1 5" id="KW-0436">Ligase</keyword>
<keyword evidence="2" id="KW-0092">Biotin</keyword>
<keyword evidence="6" id="KW-1185">Reference proteome</keyword>
<comment type="caution">
    <text evidence="5">The sequence shown here is derived from an EMBL/GenBank/DDBJ whole genome shotgun (WGS) entry which is preliminary data.</text>
</comment>
<evidence type="ECO:0000313" key="6">
    <source>
        <dbReference type="Proteomes" id="UP001526201"/>
    </source>
</evidence>
<dbReference type="PANTHER" id="PTHR12835:SF5">
    <property type="entry name" value="BIOTIN--PROTEIN LIGASE"/>
    <property type="match status" value="1"/>
</dbReference>
<dbReference type="NCBIfam" id="TIGR00121">
    <property type="entry name" value="birA_ligase"/>
    <property type="match status" value="1"/>
</dbReference>
<dbReference type="InterPro" id="IPR045864">
    <property type="entry name" value="aa-tRNA-synth_II/BPL/LPL"/>
</dbReference>
<dbReference type="EMBL" id="JACKTY010000029">
    <property type="protein sequence ID" value="MCV7227161.1"/>
    <property type="molecule type" value="Genomic_DNA"/>
</dbReference>
<dbReference type="InterPro" id="IPR003142">
    <property type="entry name" value="BPL_C"/>
</dbReference>
<dbReference type="RefSeq" id="WP_264068086.1">
    <property type="nucleotide sequence ID" value="NZ_JACKTY010000029.1"/>
</dbReference>
<evidence type="ECO:0000313" key="5">
    <source>
        <dbReference type="EMBL" id="MCV7227161.1"/>
    </source>
</evidence>
<dbReference type="Pfam" id="PF03099">
    <property type="entry name" value="BPL_LplA_LipB"/>
    <property type="match status" value="1"/>
</dbReference>
<accession>A0ABT3CD39</accession>
<evidence type="ECO:0000256" key="3">
    <source>
        <dbReference type="ARBA" id="ARBA00024227"/>
    </source>
</evidence>
<dbReference type="CDD" id="cd16442">
    <property type="entry name" value="BPL"/>
    <property type="match status" value="1"/>
</dbReference>
<evidence type="ECO:0000256" key="2">
    <source>
        <dbReference type="ARBA" id="ARBA00023267"/>
    </source>
</evidence>
<dbReference type="Gene3D" id="3.30.930.10">
    <property type="entry name" value="Bira Bifunctional Protein, Domain 2"/>
    <property type="match status" value="1"/>
</dbReference>
<gene>
    <name evidence="5" type="ORF">H7J73_14085</name>
</gene>
<dbReference type="GO" id="GO:0004077">
    <property type="term" value="F:biotin--[biotin carboxyl-carrier protein] ligase activity"/>
    <property type="evidence" value="ECO:0007669"/>
    <property type="project" value="UniProtKB-EC"/>
</dbReference>
<dbReference type="InterPro" id="IPR004143">
    <property type="entry name" value="BPL_LPL_catalytic"/>
</dbReference>
<proteinExistence type="predicted"/>
<dbReference type="InterPro" id="IPR004408">
    <property type="entry name" value="Biotin_CoA_COase_ligase"/>
</dbReference>
<dbReference type="EC" id="6.3.4.15" evidence="3"/>
<dbReference type="Proteomes" id="UP001526201">
    <property type="component" value="Unassembled WGS sequence"/>
</dbReference>
<organism evidence="5 6">
    <name type="scientific">Mycolicibacterium komossense</name>
    <dbReference type="NCBI Taxonomy" id="1779"/>
    <lineage>
        <taxon>Bacteria</taxon>
        <taxon>Bacillati</taxon>
        <taxon>Actinomycetota</taxon>
        <taxon>Actinomycetes</taxon>
        <taxon>Mycobacteriales</taxon>
        <taxon>Mycobacteriaceae</taxon>
        <taxon>Mycolicibacterium</taxon>
    </lineage>
</organism>
<dbReference type="PANTHER" id="PTHR12835">
    <property type="entry name" value="BIOTIN PROTEIN LIGASE"/>
    <property type="match status" value="1"/>
</dbReference>
<name>A0ABT3CD39_9MYCO</name>
<reference evidence="5 6" key="1">
    <citation type="journal article" date="2022" name="BMC Genomics">
        <title>Comparative genome analysis of mycobacteria focusing on tRNA and non-coding RNA.</title>
        <authorList>
            <person name="Behra P.R.K."/>
            <person name="Pettersson B.M.F."/>
            <person name="Ramesh M."/>
            <person name="Das S."/>
            <person name="Dasgupta S."/>
            <person name="Kirsebom L.A."/>
        </authorList>
    </citation>
    <scope>NUCLEOTIDE SEQUENCE [LARGE SCALE GENOMIC DNA]</scope>
    <source>
        <strain evidence="5 6">DSM 44078</strain>
    </source>
</reference>